<dbReference type="GO" id="GO:0070679">
    <property type="term" value="F:inositol 1,4,5 trisphosphate binding"/>
    <property type="evidence" value="ECO:0007669"/>
    <property type="project" value="TreeGrafter"/>
</dbReference>
<evidence type="ECO:0000256" key="4">
    <source>
        <dbReference type="SAM" id="Phobius"/>
    </source>
</evidence>
<feature type="transmembrane region" description="Helical" evidence="4">
    <location>
        <begin position="1004"/>
        <end position="1022"/>
    </location>
</feature>
<feature type="transmembrane region" description="Helical" evidence="4">
    <location>
        <begin position="1042"/>
        <end position="1068"/>
    </location>
</feature>
<feature type="transmembrane region" description="Helical" evidence="4">
    <location>
        <begin position="878"/>
        <end position="908"/>
    </location>
</feature>
<evidence type="ECO:0008006" key="7">
    <source>
        <dbReference type="Google" id="ProtNLM"/>
    </source>
</evidence>
<dbReference type="GO" id="GO:0005886">
    <property type="term" value="C:plasma membrane"/>
    <property type="evidence" value="ECO:0007669"/>
    <property type="project" value="TreeGrafter"/>
</dbReference>
<dbReference type="PANTHER" id="PTHR10117">
    <property type="entry name" value="TRANSIENT RECEPTOR POTENTIAL CHANNEL"/>
    <property type="match status" value="1"/>
</dbReference>
<name>A0AAD1Y7U9_EUPCR</name>
<dbReference type="GO" id="GO:0015279">
    <property type="term" value="F:store-operated calcium channel activity"/>
    <property type="evidence" value="ECO:0007669"/>
    <property type="project" value="TreeGrafter"/>
</dbReference>
<dbReference type="GO" id="GO:0034703">
    <property type="term" value="C:cation channel complex"/>
    <property type="evidence" value="ECO:0007669"/>
    <property type="project" value="TreeGrafter"/>
</dbReference>
<accession>A0AAD1Y7U9</accession>
<keyword evidence="2" id="KW-0406">Ion transport</keyword>
<feature type="transmembrane region" description="Helical" evidence="4">
    <location>
        <begin position="795"/>
        <end position="817"/>
    </location>
</feature>
<keyword evidence="1" id="KW-0813">Transport</keyword>
<reference evidence="5" key="1">
    <citation type="submission" date="2023-07" db="EMBL/GenBank/DDBJ databases">
        <authorList>
            <consortium name="AG Swart"/>
            <person name="Singh M."/>
            <person name="Singh A."/>
            <person name="Seah K."/>
            <person name="Emmerich C."/>
        </authorList>
    </citation>
    <scope>NUCLEOTIDE SEQUENCE</scope>
    <source>
        <strain evidence="5">DP1</strain>
    </source>
</reference>
<evidence type="ECO:0000313" key="6">
    <source>
        <dbReference type="Proteomes" id="UP001295684"/>
    </source>
</evidence>
<keyword evidence="6" id="KW-1185">Reference proteome</keyword>
<keyword evidence="4" id="KW-1133">Transmembrane helix</keyword>
<dbReference type="GO" id="GO:0051480">
    <property type="term" value="P:regulation of cytosolic calcium ion concentration"/>
    <property type="evidence" value="ECO:0007669"/>
    <property type="project" value="TreeGrafter"/>
</dbReference>
<feature type="transmembrane region" description="Helical" evidence="4">
    <location>
        <begin position="1089"/>
        <end position="1116"/>
    </location>
</feature>
<keyword evidence="4" id="KW-0472">Membrane</keyword>
<feature type="transmembrane region" description="Helical" evidence="4">
    <location>
        <begin position="755"/>
        <end position="775"/>
    </location>
</feature>
<evidence type="ECO:0000256" key="3">
    <source>
        <dbReference type="ARBA" id="ARBA00023303"/>
    </source>
</evidence>
<evidence type="ECO:0000256" key="1">
    <source>
        <dbReference type="ARBA" id="ARBA00022448"/>
    </source>
</evidence>
<comment type="caution">
    <text evidence="5">The sequence shown here is derived from an EMBL/GenBank/DDBJ whole genome shotgun (WGS) entry which is preliminary data.</text>
</comment>
<feature type="transmembrane region" description="Helical" evidence="4">
    <location>
        <begin position="844"/>
        <end position="866"/>
    </location>
</feature>
<dbReference type="EMBL" id="CAMPGE010028768">
    <property type="protein sequence ID" value="CAI2386274.1"/>
    <property type="molecule type" value="Genomic_DNA"/>
</dbReference>
<dbReference type="Proteomes" id="UP001295684">
    <property type="component" value="Unassembled WGS sequence"/>
</dbReference>
<evidence type="ECO:0000256" key="2">
    <source>
        <dbReference type="ARBA" id="ARBA00023065"/>
    </source>
</evidence>
<dbReference type="InterPro" id="IPR002153">
    <property type="entry name" value="TRPC_channel"/>
</dbReference>
<feature type="transmembrane region" description="Helical" evidence="4">
    <location>
        <begin position="947"/>
        <end position="976"/>
    </location>
</feature>
<proteinExistence type="predicted"/>
<dbReference type="PANTHER" id="PTHR10117:SF54">
    <property type="entry name" value="TRANSIENT RECEPTOR POTENTIAL-GAMMA PROTEIN"/>
    <property type="match status" value="1"/>
</dbReference>
<sequence>MKKYSEFIIKKLKSNKSKQSNSKDELFRTKSLEEEGSNYSQISMQCFLKVVDFCCLLEHASEDQFDEIIDNNSKLLHNQSILQTAIDHCLKIKSHYCTEFPVLDIRTLSRVIKGCTNYEDSVSFKISSPLSSKKLAKSNRKRKFEIKPPSPQLLSDCPKILKLILQNSCVLKYADQYENIHDILRLYYKEMDSESQESTSDGILSDDLNIGFMPKEETKTPAKRKSSEFYTEEMAEENKFTDLNSVFNLNQARASNKPRLKFRDKQAIKRMGTMKRQKIKNILSNSHFLQGLKSFDLHILNMKESKTKYLQEKDIIEIAVIICFFTPEQICELCSLIFFWKGPELSSLDTRFPLSLYKLLLFYEELEAFQLLYSKESNDRLKKIIILKSFSYSLLISNPLIAIYLRNIYPDELYSNKSECIDAILTYLNEFTELNGSTIYRRVKHLEQYLYIIERMISYFSFQQGKYLLNIFETLIDVGEIDLSRILKAQGLKKINHDCIDKYENNFIVYSSAPMKECAMIIYICKLLEGFYEQLKHPTLNVVEVYSNMVVKILDNTQALSQVYTMLTDKCFNRKEVVDILSICDLQTILNHEQVARVVTDFWDGPYEKEFFMNQSTVYREVYGMFIGRKKFLDFHPDNQYKYSIVCSCKKKMSPKERKMLKSSPKKAHFFHFNCWDRSLITKYTVEAIFILWTSYVLYTDISTVLHHSVDNDKYIVQAGQNRDNYDGATNQQIREELDQEYDQIQANQEEQLKILYQQMTSILFSGWCLTMYLLKNIHQYIFLKLTYKNSILLITEVILGIIFSIFLVRFTVYFLIIQPMKVDINEKYYYTKTFYHINSIDDFSGASMTFSVIVCVQLIRAFQVLKASRTFGPMVQILVYMINQICIFLVLEATLSLIFVFTFRILFFSIPEFQSFRTTSLTLLSASMNQFDLEIFKNSSFRLNPWIGYLMTILYIVVSGIILLNFLIAIISNVYNKLTKISMGMYLRTLIDIRQGLHNNEHYSCLVSGVTPCNLLVLVFLPCILWCRGRKINNVILHLEYLVVLGMGCYLFALIQFFLFPISYLAILVNFFRDFCYYRRKKKSRIVILVDLIIFLLFGVLILTVQCFIDFWHFLFDLYTDKLIGKYDNEKIGHQELDQGYIDPEFYDLFLKMLEKYDTPHVSSKKVVRDLGEVLDLYSQLRKLIFYVPQSGGTSEFKNVKSDDEMEMLRKSILRTKTPEYVLRQYNVLKLIINNCSIPNKITRQNQYMVKNLKKVQGDQIFCRKLSIMRLESTNDKDLELESITDRTFYISEFLDMARDLQQKEIFSEIIYANKFDRDFARICTKRGRKYQSSLMKSLKNTNLQLVNSKYRPKAPSYKQLIGLNPAKNYTALSQYKNQQ</sequence>
<protein>
    <recommendedName>
        <fullName evidence="7">Ion transport domain-containing protein</fullName>
    </recommendedName>
</protein>
<keyword evidence="4" id="KW-0812">Transmembrane</keyword>
<gene>
    <name evidence="5" type="ORF">ECRASSUSDP1_LOCUS27884</name>
</gene>
<evidence type="ECO:0000313" key="5">
    <source>
        <dbReference type="EMBL" id="CAI2386274.1"/>
    </source>
</evidence>
<organism evidence="5 6">
    <name type="scientific">Euplotes crassus</name>
    <dbReference type="NCBI Taxonomy" id="5936"/>
    <lineage>
        <taxon>Eukaryota</taxon>
        <taxon>Sar</taxon>
        <taxon>Alveolata</taxon>
        <taxon>Ciliophora</taxon>
        <taxon>Intramacronucleata</taxon>
        <taxon>Spirotrichea</taxon>
        <taxon>Hypotrichia</taxon>
        <taxon>Euplotida</taxon>
        <taxon>Euplotidae</taxon>
        <taxon>Moneuplotes</taxon>
    </lineage>
</organism>
<keyword evidence="3" id="KW-0407">Ion channel</keyword>